<dbReference type="EMBL" id="JAFREM010000015">
    <property type="protein sequence ID" value="MBO1306412.1"/>
    <property type="molecule type" value="Genomic_DNA"/>
</dbReference>
<dbReference type="InterPro" id="IPR009693">
    <property type="entry name" value="Glucitol_operon_activator"/>
</dbReference>
<dbReference type="RefSeq" id="WP_207673340.1">
    <property type="nucleotide sequence ID" value="NZ_JAFREM010000015.1"/>
</dbReference>
<evidence type="ECO:0000313" key="2">
    <source>
        <dbReference type="Proteomes" id="UP000664601"/>
    </source>
</evidence>
<dbReference type="Proteomes" id="UP000664601">
    <property type="component" value="Unassembled WGS sequence"/>
</dbReference>
<proteinExistence type="predicted"/>
<sequence length="160" mass="17910">MNIFFLGAIALVAYIVQMFLGLKQIKNFNTVYGRMRRNGKVAIGRRPGKIASGTILLFSVDATGKIKEAEMMQGTSILARFKPRPQFAGLNVHELSEDHPVLLKENKLTRQAALNAQEVYLKVEKGNYQETKPVSPVMNLGLQLSLMKQSVQTKFTKRSV</sequence>
<comment type="caution">
    <text evidence="1">The sequence shown here is derived from an EMBL/GenBank/DDBJ whole genome shotgun (WGS) entry which is preliminary data.</text>
</comment>
<protein>
    <submittedName>
        <fullName evidence="1">Transcriptional regulator GutM</fullName>
    </submittedName>
</protein>
<accession>A0ABS3L9V8</accession>
<reference evidence="1 2" key="1">
    <citation type="submission" date="2021-03" db="EMBL/GenBank/DDBJ databases">
        <title>Enterococcal diversity collection.</title>
        <authorList>
            <person name="Gilmore M.S."/>
            <person name="Schwartzman J."/>
            <person name="Van Tyne D."/>
            <person name="Martin M."/>
            <person name="Earl A.M."/>
            <person name="Manson A.L."/>
            <person name="Straub T."/>
            <person name="Salamzade R."/>
            <person name="Saavedra J."/>
            <person name="Lebreton F."/>
            <person name="Prichula J."/>
            <person name="Schaufler K."/>
            <person name="Gaca A."/>
            <person name="Sgardioli B."/>
            <person name="Wagenaar J."/>
            <person name="Strong T."/>
        </authorList>
    </citation>
    <scope>NUCLEOTIDE SEQUENCE [LARGE SCALE GENOMIC DNA]</scope>
    <source>
        <strain evidence="1 2">669A</strain>
    </source>
</reference>
<evidence type="ECO:0000313" key="1">
    <source>
        <dbReference type="EMBL" id="MBO1306412.1"/>
    </source>
</evidence>
<dbReference type="Pfam" id="PF06923">
    <property type="entry name" value="GutM"/>
    <property type="match status" value="1"/>
</dbReference>
<keyword evidence="2" id="KW-1185">Reference proteome</keyword>
<name>A0ABS3L9V8_9ENTE</name>
<organism evidence="1 2">
    <name type="scientific">Candidatus Enterococcus moelleringii</name>
    <dbReference type="NCBI Taxonomy" id="2815325"/>
    <lineage>
        <taxon>Bacteria</taxon>
        <taxon>Bacillati</taxon>
        <taxon>Bacillota</taxon>
        <taxon>Bacilli</taxon>
        <taxon>Lactobacillales</taxon>
        <taxon>Enterococcaceae</taxon>
        <taxon>Enterococcus</taxon>
    </lineage>
</organism>
<dbReference type="PIRSF" id="PIRSF011474">
    <property type="entry name" value="Glucitol_operon_activator"/>
    <property type="match status" value="1"/>
</dbReference>
<gene>
    <name evidence="1" type="ORF">JZO70_09585</name>
</gene>